<accession>A0A4D5S1J9</accession>
<evidence type="ECO:0000313" key="2">
    <source>
        <dbReference type="EMBL" id="MOY43229.1"/>
    </source>
</evidence>
<keyword evidence="1" id="KW-0472">Membrane</keyword>
<reference evidence="2" key="1">
    <citation type="submission" date="2019-04" db="EMBL/GenBank/DDBJ databases">
        <title>An insight into the mialome of Ixodes scapularis.</title>
        <authorList>
            <person name="Ribeiro J.M."/>
            <person name="Mather T.N."/>
            <person name="Karim S."/>
        </authorList>
    </citation>
    <scope>NUCLEOTIDE SEQUENCE</scope>
</reference>
<name>A0A4D5S1J9_IXOSC</name>
<keyword evidence="1" id="KW-1133">Transmembrane helix</keyword>
<proteinExistence type="predicted"/>
<protein>
    <submittedName>
        <fullName evidence="2">Putative secreted protein</fullName>
    </submittedName>
</protein>
<organism evidence="2">
    <name type="scientific">Ixodes scapularis</name>
    <name type="common">Black-legged tick</name>
    <name type="synonym">Deer tick</name>
    <dbReference type="NCBI Taxonomy" id="6945"/>
    <lineage>
        <taxon>Eukaryota</taxon>
        <taxon>Metazoa</taxon>
        <taxon>Ecdysozoa</taxon>
        <taxon>Arthropoda</taxon>
        <taxon>Chelicerata</taxon>
        <taxon>Arachnida</taxon>
        <taxon>Acari</taxon>
        <taxon>Parasitiformes</taxon>
        <taxon>Ixodida</taxon>
        <taxon>Ixodoidea</taxon>
        <taxon>Ixodidae</taxon>
        <taxon>Ixodinae</taxon>
        <taxon>Ixodes</taxon>
    </lineage>
</organism>
<evidence type="ECO:0000256" key="1">
    <source>
        <dbReference type="SAM" id="Phobius"/>
    </source>
</evidence>
<dbReference type="AlphaFoldDB" id="A0A4D5S1J9"/>
<sequence length="68" mass="7906">MLQQNKATFVVFLLFFFLDGLLMFFLRRSPFGRVERSSREVQISGLLNKIYVGAVSIVRVPKFLFIGF</sequence>
<keyword evidence="1" id="KW-0812">Transmembrane</keyword>
<dbReference type="EMBL" id="GHJT01009258">
    <property type="protein sequence ID" value="MOY43229.1"/>
    <property type="molecule type" value="Transcribed_RNA"/>
</dbReference>
<feature type="transmembrane region" description="Helical" evidence="1">
    <location>
        <begin position="6"/>
        <end position="26"/>
    </location>
</feature>